<accession>A0A9W9N9M3</accession>
<comment type="caution">
    <text evidence="2">The sequence shown here is derived from an EMBL/GenBank/DDBJ whole genome shotgun (WGS) entry which is preliminary data.</text>
</comment>
<name>A0A9W9N9M3_9EURO</name>
<organism evidence="2 3">
    <name type="scientific">Penicillium cinerascens</name>
    <dbReference type="NCBI Taxonomy" id="70096"/>
    <lineage>
        <taxon>Eukaryota</taxon>
        <taxon>Fungi</taxon>
        <taxon>Dikarya</taxon>
        <taxon>Ascomycota</taxon>
        <taxon>Pezizomycotina</taxon>
        <taxon>Eurotiomycetes</taxon>
        <taxon>Eurotiomycetidae</taxon>
        <taxon>Eurotiales</taxon>
        <taxon>Aspergillaceae</taxon>
        <taxon>Penicillium</taxon>
    </lineage>
</organism>
<dbReference type="GeneID" id="83176590"/>
<feature type="compositionally biased region" description="Polar residues" evidence="1">
    <location>
        <begin position="438"/>
        <end position="448"/>
    </location>
</feature>
<proteinExistence type="predicted"/>
<reference evidence="2" key="1">
    <citation type="submission" date="2022-12" db="EMBL/GenBank/DDBJ databases">
        <authorList>
            <person name="Petersen C."/>
        </authorList>
    </citation>
    <scope>NUCLEOTIDE SEQUENCE</scope>
    <source>
        <strain evidence="2">IBT 15544</strain>
    </source>
</reference>
<evidence type="ECO:0000313" key="2">
    <source>
        <dbReference type="EMBL" id="KAJ5215820.1"/>
    </source>
</evidence>
<feature type="region of interest" description="Disordered" evidence="1">
    <location>
        <begin position="426"/>
        <end position="450"/>
    </location>
</feature>
<dbReference type="AlphaFoldDB" id="A0A9W9N9M3"/>
<gene>
    <name evidence="2" type="ORF">N7498_002227</name>
</gene>
<feature type="compositionally biased region" description="Polar residues" evidence="1">
    <location>
        <begin position="138"/>
        <end position="171"/>
    </location>
</feature>
<feature type="region of interest" description="Disordered" evidence="1">
    <location>
        <begin position="100"/>
        <end position="208"/>
    </location>
</feature>
<feature type="region of interest" description="Disordered" evidence="1">
    <location>
        <begin position="306"/>
        <end position="327"/>
    </location>
</feature>
<dbReference type="RefSeq" id="XP_058311633.1">
    <property type="nucleotide sequence ID" value="XM_058449289.1"/>
</dbReference>
<dbReference type="Proteomes" id="UP001150904">
    <property type="component" value="Unassembled WGS sequence"/>
</dbReference>
<feature type="compositionally biased region" description="Basic residues" evidence="1">
    <location>
        <begin position="172"/>
        <end position="198"/>
    </location>
</feature>
<keyword evidence="3" id="KW-1185">Reference proteome</keyword>
<evidence type="ECO:0000313" key="3">
    <source>
        <dbReference type="Proteomes" id="UP001150904"/>
    </source>
</evidence>
<protein>
    <submittedName>
        <fullName evidence="2">Uncharacterized protein</fullName>
    </submittedName>
</protein>
<feature type="compositionally biased region" description="Polar residues" evidence="1">
    <location>
        <begin position="318"/>
        <end position="327"/>
    </location>
</feature>
<sequence length="896" mass="98669">MPVPSKLASNPLFEMFYKPPLTWADHVTNYIDGLLPQVDIVDDTTDSSSDEYSPSDSLFVELDTAVEDISVTPGVQQLTREEFIERFHFTQKYWPIEEVSTEGDSDIDAPSVPESSGRVAGESPHQFESPFHAEVSRQLKTPPQVVDSQATHQDTKFVSSPYITNPPSQKKTPSKGSRRAGTHRRHRKKVPKKAKAKGKQKDQPAEAASTFTGAATLDTIDPMTIAAPVACRSSAEAATLMSIVDPVNISTRASSPIDSSEPVIIATPINLPPSPFPSWRSSPSPPWEKVISHHKYHFKERMEYREKQTTASERPLSAPSSATHGEEMSTMTFSALPSEEINTMPSPVLPSVEMNTTPSPVIPSEEINITPSPSCLSMEVASVCSEVSTEVMEAISTTDTHRDTSEESVERTPVAPAPILLFSKEDTESSTVPEAASMTENHPDTSPESVEGTLVLPAPAVTVSKEEPESAVVDTEAPSKTEIRYALTPAVLTSTPNTGSSIFDTVITPETKSLDAFAPTVPTLGPEHTPPFIVDSNEYYKKIRERQPDMDKVQAFEEGMRYAHELREDEERRAAAEWNQRQSHYAQQNQTTYYHTNGMPMIASAAAFPWYQPEGSNTLASVPYPYLVQHTPQGMYPLSWQRMNSHYWNFDEACAHQENPYQYAALVLRWSSRMSRHLLDATTLKFPGHVGATISAIPITREASLRVVLWGKITMTIKQATLPQSVLLELSLKVMPEVSFNLLLVSFNLVLPNTVLLGFSCKVVPEVSSNLLLVLFNPVLLNTVLLELSLTAAPEVSFNQLLVLLHTVLLEASIPRIWVDTTKMALEVMLLLVRLLMSITIITGIRMDIIRALDRSADPGSLGISTGIVLLEEVIGTRLPLIVTGTIEPDLDLGLL</sequence>
<evidence type="ECO:0000256" key="1">
    <source>
        <dbReference type="SAM" id="MobiDB-lite"/>
    </source>
</evidence>
<reference evidence="2" key="2">
    <citation type="journal article" date="2023" name="IMA Fungus">
        <title>Comparative genomic study of the Penicillium genus elucidates a diverse pangenome and 15 lateral gene transfer events.</title>
        <authorList>
            <person name="Petersen C."/>
            <person name="Sorensen T."/>
            <person name="Nielsen M.R."/>
            <person name="Sondergaard T.E."/>
            <person name="Sorensen J.L."/>
            <person name="Fitzpatrick D.A."/>
            <person name="Frisvad J.C."/>
            <person name="Nielsen K.L."/>
        </authorList>
    </citation>
    <scope>NUCLEOTIDE SEQUENCE</scope>
    <source>
        <strain evidence="2">IBT 15544</strain>
    </source>
</reference>
<dbReference type="EMBL" id="JAPQKR010000005">
    <property type="protein sequence ID" value="KAJ5215820.1"/>
    <property type="molecule type" value="Genomic_DNA"/>
</dbReference>